<reference evidence="8 9" key="1">
    <citation type="journal article" date="2010" name="Stand. Genomic Sci.">
        <title>Permanent draft genome sequence of Dethiosulfovibrio peptidovorans type strain (SEBR 4207).</title>
        <authorList>
            <person name="Labutti K."/>
            <person name="Mayilraj S."/>
            <person name="Clum A."/>
            <person name="Lucas S."/>
            <person name="Glavina Del Rio T."/>
            <person name="Nolan M."/>
            <person name="Tice H."/>
            <person name="Cheng J.F."/>
            <person name="Pitluck S."/>
            <person name="Liolios K."/>
            <person name="Ivanova N."/>
            <person name="Mavromatis K."/>
            <person name="Mikhailova N."/>
            <person name="Pati A."/>
            <person name="Goodwin L."/>
            <person name="Chen A."/>
            <person name="Palaniappan K."/>
            <person name="Land M."/>
            <person name="Hauser L."/>
            <person name="Chang Y.J."/>
            <person name="Jeffries C.D."/>
            <person name="Rohde M."/>
            <person name="Spring S."/>
            <person name="Goker M."/>
            <person name="Woyke T."/>
            <person name="Bristow J."/>
            <person name="Eisen J.A."/>
            <person name="Markowitz V."/>
            <person name="Hugenholtz P."/>
            <person name="Kyrpides N.C."/>
            <person name="Klenk H.P."/>
            <person name="Lapidus A."/>
        </authorList>
    </citation>
    <scope>NUCLEOTIDE SEQUENCE [LARGE SCALE GENOMIC DNA]</scope>
    <source>
        <strain evidence="8 9">DSM 11002</strain>
    </source>
</reference>
<evidence type="ECO:0000256" key="3">
    <source>
        <dbReference type="ARBA" id="ARBA00022777"/>
    </source>
</evidence>
<dbReference type="NCBIfam" id="TIGR00476">
    <property type="entry name" value="selD"/>
    <property type="match status" value="1"/>
</dbReference>
<dbReference type="AlphaFoldDB" id="D2Z456"/>
<dbReference type="SUPFAM" id="SSF56042">
    <property type="entry name" value="PurM C-terminal domain-like"/>
    <property type="match status" value="1"/>
</dbReference>
<feature type="domain" description="PurM-like C-terminal" evidence="7">
    <location>
        <begin position="98"/>
        <end position="272"/>
    </location>
</feature>
<dbReference type="InterPro" id="IPR036921">
    <property type="entry name" value="PurM-like_N_sf"/>
</dbReference>
<dbReference type="PaxDb" id="469381-Dpep_2295"/>
<gene>
    <name evidence="8" type="ORF">Dpep_2295</name>
</gene>
<dbReference type="InterPro" id="IPR036676">
    <property type="entry name" value="PurM-like_C_sf"/>
</dbReference>
<dbReference type="Gene3D" id="3.30.1330.10">
    <property type="entry name" value="PurM-like, N-terminal domain"/>
    <property type="match status" value="1"/>
</dbReference>
<dbReference type="GO" id="GO:0004756">
    <property type="term" value="F:selenide, water dikinase activity"/>
    <property type="evidence" value="ECO:0007669"/>
    <property type="project" value="UniProtKB-EC"/>
</dbReference>
<comment type="caution">
    <text evidence="8">The sequence shown here is derived from an EMBL/GenBank/DDBJ whole genome shotgun (WGS) entry which is preliminary data.</text>
</comment>
<evidence type="ECO:0000256" key="1">
    <source>
        <dbReference type="ARBA" id="ARBA00022679"/>
    </source>
</evidence>
<dbReference type="Pfam" id="PF00586">
    <property type="entry name" value="AIRS"/>
    <property type="match status" value="1"/>
</dbReference>
<organism evidence="8 9">
    <name type="scientific">Dethiosulfovibrio peptidovorans DSM 11002</name>
    <dbReference type="NCBI Taxonomy" id="469381"/>
    <lineage>
        <taxon>Bacteria</taxon>
        <taxon>Thermotogati</taxon>
        <taxon>Synergistota</taxon>
        <taxon>Synergistia</taxon>
        <taxon>Synergistales</taxon>
        <taxon>Dethiosulfovibrionaceae</taxon>
        <taxon>Dethiosulfovibrio</taxon>
    </lineage>
</organism>
<keyword evidence="3" id="KW-0418">Kinase</keyword>
<dbReference type="PANTHER" id="PTHR10256:SF0">
    <property type="entry name" value="INACTIVE SELENIDE, WATER DIKINASE-LIKE PROTEIN-RELATED"/>
    <property type="match status" value="1"/>
</dbReference>
<evidence type="ECO:0000313" key="9">
    <source>
        <dbReference type="Proteomes" id="UP000006427"/>
    </source>
</evidence>
<accession>D2Z456</accession>
<name>D2Z456_9BACT</name>
<dbReference type="Proteomes" id="UP000006427">
    <property type="component" value="Unassembled WGS sequence"/>
</dbReference>
<feature type="domain" description="PurM-like N-terminal" evidence="6">
    <location>
        <begin position="3"/>
        <end position="85"/>
    </location>
</feature>
<dbReference type="GO" id="GO:0005524">
    <property type="term" value="F:ATP binding"/>
    <property type="evidence" value="ECO:0007669"/>
    <property type="project" value="UniProtKB-KW"/>
</dbReference>
<dbReference type="Gene3D" id="3.90.650.10">
    <property type="entry name" value="PurM-like C-terminal domain"/>
    <property type="match status" value="1"/>
</dbReference>
<dbReference type="InterPro" id="IPR004536">
    <property type="entry name" value="SPS/SelD"/>
</dbReference>
<dbReference type="EMBL" id="ABTR02000001">
    <property type="protein sequence ID" value="EFC92317.1"/>
    <property type="molecule type" value="Genomic_DNA"/>
</dbReference>
<dbReference type="SUPFAM" id="SSF55326">
    <property type="entry name" value="PurM N-terminal domain-like"/>
    <property type="match status" value="1"/>
</dbReference>
<keyword evidence="1 8" id="KW-0808">Transferase</keyword>
<dbReference type="PANTHER" id="PTHR10256">
    <property type="entry name" value="SELENIDE, WATER DIKINASE"/>
    <property type="match status" value="1"/>
</dbReference>
<evidence type="ECO:0000259" key="6">
    <source>
        <dbReference type="Pfam" id="PF00586"/>
    </source>
</evidence>
<dbReference type="InterPro" id="IPR010918">
    <property type="entry name" value="PurM-like_C_dom"/>
</dbReference>
<dbReference type="Pfam" id="PF02769">
    <property type="entry name" value="AIRS_C"/>
    <property type="match status" value="1"/>
</dbReference>
<sequence>MVDDPKAWGEIAAANAISDVFAMGGRPFVALNIVAFPINCLPLDTLKGVMEGGYSKVIDSGAFLMGGHSVEDEEPKYGLCVFGEVEKDALWKTTGADPGDLLILTKPLGSGIIATAVKADMVDDPVWAEDATKWMSKLNDLPLKMARSMRKAIKSCTDVTGFGLAGHCLDMLSTKKVNLELKSEKLPLMDGALELASMGLLPAGAYTNRSLYEGRVEGLDSMGERADFLFDPQTSGGLLLTVSPDKSEELMELAIENGFEKTAVIGRFKDGDGRIQIV</sequence>
<dbReference type="STRING" id="469381.Dpep_2295"/>
<proteinExistence type="predicted"/>
<evidence type="ECO:0000256" key="5">
    <source>
        <dbReference type="ARBA" id="ARBA00023266"/>
    </source>
</evidence>
<dbReference type="InterPro" id="IPR016188">
    <property type="entry name" value="PurM-like_N"/>
</dbReference>
<keyword evidence="4" id="KW-0067">ATP-binding</keyword>
<keyword evidence="5" id="KW-0711">Selenium</keyword>
<dbReference type="PIRSF" id="PIRSF036407">
    <property type="entry name" value="Selenphspht_syn"/>
    <property type="match status" value="1"/>
</dbReference>
<evidence type="ECO:0000256" key="2">
    <source>
        <dbReference type="ARBA" id="ARBA00022741"/>
    </source>
</evidence>
<dbReference type="GO" id="GO:0005737">
    <property type="term" value="C:cytoplasm"/>
    <property type="evidence" value="ECO:0007669"/>
    <property type="project" value="TreeGrafter"/>
</dbReference>
<evidence type="ECO:0000259" key="7">
    <source>
        <dbReference type="Pfam" id="PF02769"/>
    </source>
</evidence>
<keyword evidence="2" id="KW-0547">Nucleotide-binding</keyword>
<dbReference type="GO" id="GO:0016260">
    <property type="term" value="P:selenocysteine biosynthetic process"/>
    <property type="evidence" value="ECO:0007669"/>
    <property type="project" value="TreeGrafter"/>
</dbReference>
<dbReference type="eggNOG" id="COG0709">
    <property type="taxonomic scope" value="Bacteria"/>
</dbReference>
<dbReference type="EC" id="2.7.9.3" evidence="8"/>
<keyword evidence="9" id="KW-1185">Reference proteome</keyword>
<protein>
    <submittedName>
        <fullName evidence="8">Selenide, water dikinase</fullName>
        <ecNumber evidence="8">2.7.9.3</ecNumber>
    </submittedName>
</protein>
<evidence type="ECO:0000256" key="4">
    <source>
        <dbReference type="ARBA" id="ARBA00022840"/>
    </source>
</evidence>
<evidence type="ECO:0000313" key="8">
    <source>
        <dbReference type="EMBL" id="EFC92317.1"/>
    </source>
</evidence>